<protein>
    <submittedName>
        <fullName evidence="2">Putative secreted protein</fullName>
    </submittedName>
</protein>
<dbReference type="AlphaFoldDB" id="A0A2M4CE02"/>
<evidence type="ECO:0000313" key="2">
    <source>
        <dbReference type="EMBL" id="MBW63562.1"/>
    </source>
</evidence>
<organism evidence="2">
    <name type="scientific">Anopheles marajoara</name>
    <dbReference type="NCBI Taxonomy" id="58244"/>
    <lineage>
        <taxon>Eukaryota</taxon>
        <taxon>Metazoa</taxon>
        <taxon>Ecdysozoa</taxon>
        <taxon>Arthropoda</taxon>
        <taxon>Hexapoda</taxon>
        <taxon>Insecta</taxon>
        <taxon>Pterygota</taxon>
        <taxon>Neoptera</taxon>
        <taxon>Endopterygota</taxon>
        <taxon>Diptera</taxon>
        <taxon>Nematocera</taxon>
        <taxon>Culicoidea</taxon>
        <taxon>Culicidae</taxon>
        <taxon>Anophelinae</taxon>
        <taxon>Anopheles</taxon>
    </lineage>
</organism>
<name>A0A2M4CE02_9DIPT</name>
<accession>A0A2M4CE02</accession>
<proteinExistence type="predicted"/>
<keyword evidence="1" id="KW-0732">Signal</keyword>
<reference evidence="2" key="1">
    <citation type="submission" date="2018-01" db="EMBL/GenBank/DDBJ databases">
        <title>An insight into the sialome of Amazonian anophelines.</title>
        <authorList>
            <person name="Ribeiro J.M."/>
            <person name="Scarpassa V."/>
            <person name="Calvo E."/>
        </authorList>
    </citation>
    <scope>NUCLEOTIDE SEQUENCE</scope>
    <source>
        <tissue evidence="2">Salivary glands</tissue>
    </source>
</reference>
<evidence type="ECO:0000256" key="1">
    <source>
        <dbReference type="SAM" id="SignalP"/>
    </source>
</evidence>
<dbReference type="EMBL" id="GGFJ01014421">
    <property type="protein sequence ID" value="MBW63562.1"/>
    <property type="molecule type" value="Transcribed_RNA"/>
</dbReference>
<sequence>MMMILRVVLTAALATIDAFRALAKATDRCHHQRAAIPVVRCLLVAGFARKVKTLFRLWLATTASRHLGLFL</sequence>
<feature type="signal peptide" evidence="1">
    <location>
        <begin position="1"/>
        <end position="18"/>
    </location>
</feature>
<feature type="chain" id="PRO_5014876064" evidence="1">
    <location>
        <begin position="19"/>
        <end position="71"/>
    </location>
</feature>